<evidence type="ECO:0000256" key="1">
    <source>
        <dbReference type="SAM" id="Phobius"/>
    </source>
</evidence>
<reference evidence="2" key="2">
    <citation type="journal article" date="2007" name="Science">
        <title>Draft genome sequence of the sexually transmitted pathogen Trichomonas vaginalis.</title>
        <authorList>
            <person name="Carlton J.M."/>
            <person name="Hirt R.P."/>
            <person name="Silva J.C."/>
            <person name="Delcher A.L."/>
            <person name="Schatz M."/>
            <person name="Zhao Q."/>
            <person name="Wortman J.R."/>
            <person name="Bidwell S.L."/>
            <person name="Alsmark U.C.M."/>
            <person name="Besteiro S."/>
            <person name="Sicheritz-Ponten T."/>
            <person name="Noel C.J."/>
            <person name="Dacks J.B."/>
            <person name="Foster P.G."/>
            <person name="Simillion C."/>
            <person name="Van de Peer Y."/>
            <person name="Miranda-Saavedra D."/>
            <person name="Barton G.J."/>
            <person name="Westrop G.D."/>
            <person name="Mueller S."/>
            <person name="Dessi D."/>
            <person name="Fiori P.L."/>
            <person name="Ren Q."/>
            <person name="Paulsen I."/>
            <person name="Zhang H."/>
            <person name="Bastida-Corcuera F.D."/>
            <person name="Simoes-Barbosa A."/>
            <person name="Brown M.T."/>
            <person name="Hayes R.D."/>
            <person name="Mukherjee M."/>
            <person name="Okumura C.Y."/>
            <person name="Schneider R."/>
            <person name="Smith A.J."/>
            <person name="Vanacova S."/>
            <person name="Villalvazo M."/>
            <person name="Haas B.J."/>
            <person name="Pertea M."/>
            <person name="Feldblyum T.V."/>
            <person name="Utterback T.R."/>
            <person name="Shu C.L."/>
            <person name="Osoegawa K."/>
            <person name="de Jong P.J."/>
            <person name="Hrdy I."/>
            <person name="Horvathova L."/>
            <person name="Zubacova Z."/>
            <person name="Dolezal P."/>
            <person name="Malik S.B."/>
            <person name="Logsdon J.M. Jr."/>
            <person name="Henze K."/>
            <person name="Gupta A."/>
            <person name="Wang C.C."/>
            <person name="Dunne R.L."/>
            <person name="Upcroft J.A."/>
            <person name="Upcroft P."/>
            <person name="White O."/>
            <person name="Salzberg S.L."/>
            <person name="Tang P."/>
            <person name="Chiu C.-H."/>
            <person name="Lee Y.-S."/>
            <person name="Embley T.M."/>
            <person name="Coombs G.H."/>
            <person name="Mottram J.C."/>
            <person name="Tachezy J."/>
            <person name="Fraser-Liggett C.M."/>
            <person name="Johnson P.J."/>
        </authorList>
    </citation>
    <scope>NUCLEOTIDE SEQUENCE [LARGE SCALE GENOMIC DNA]</scope>
    <source>
        <strain evidence="2">G3</strain>
    </source>
</reference>
<keyword evidence="3" id="KW-1185">Reference proteome</keyword>
<name>A2DUM5_TRIV3</name>
<protein>
    <submittedName>
        <fullName evidence="2">Uncharacterized protein</fullName>
    </submittedName>
</protein>
<gene>
    <name evidence="2" type="ORF">TVAG_165440</name>
</gene>
<organism evidence="2 3">
    <name type="scientific">Trichomonas vaginalis (strain ATCC PRA-98 / G3)</name>
    <dbReference type="NCBI Taxonomy" id="412133"/>
    <lineage>
        <taxon>Eukaryota</taxon>
        <taxon>Metamonada</taxon>
        <taxon>Parabasalia</taxon>
        <taxon>Trichomonadida</taxon>
        <taxon>Trichomonadidae</taxon>
        <taxon>Trichomonas</taxon>
    </lineage>
</organism>
<evidence type="ECO:0000313" key="3">
    <source>
        <dbReference type="Proteomes" id="UP000001542"/>
    </source>
</evidence>
<dbReference type="VEuPathDB" id="TrichDB:TVAGG3_0662800"/>
<dbReference type="AlphaFoldDB" id="A2DUM5"/>
<reference evidence="2" key="1">
    <citation type="submission" date="2006-10" db="EMBL/GenBank/DDBJ databases">
        <authorList>
            <person name="Amadeo P."/>
            <person name="Zhao Q."/>
            <person name="Wortman J."/>
            <person name="Fraser-Liggett C."/>
            <person name="Carlton J."/>
        </authorList>
    </citation>
    <scope>NUCLEOTIDE SEQUENCE</scope>
    <source>
        <strain evidence="2">G3</strain>
    </source>
</reference>
<keyword evidence="1" id="KW-0812">Transmembrane</keyword>
<dbReference type="EMBL" id="DS113249">
    <property type="protein sequence ID" value="EAY15916.1"/>
    <property type="molecule type" value="Genomic_DNA"/>
</dbReference>
<feature type="transmembrane region" description="Helical" evidence="1">
    <location>
        <begin position="99"/>
        <end position="123"/>
    </location>
</feature>
<proteinExistence type="predicted"/>
<sequence length="147" mass="15865">MAKNEDASVEKILSSAGVNTKKFYEQTNSFLGVLANDLGETLTGFLDIKGEELNAGLNAVSVRVNATKVITPENVAQLSDSFESNLVKPTRKSLSKSKAWIAAVVIILLAVIAGVAVAGYFMYKKKIWIFAEKEESDGHNEVTLTLA</sequence>
<dbReference type="VEuPathDB" id="TrichDB:TVAG_165440"/>
<keyword evidence="1" id="KW-0472">Membrane</keyword>
<dbReference type="RefSeq" id="XP_001328139.1">
    <property type="nucleotide sequence ID" value="XM_001328104.1"/>
</dbReference>
<evidence type="ECO:0000313" key="2">
    <source>
        <dbReference type="EMBL" id="EAY15916.1"/>
    </source>
</evidence>
<dbReference type="KEGG" id="tva:4773923"/>
<accession>A2DUM5</accession>
<keyword evidence="1" id="KW-1133">Transmembrane helix</keyword>
<dbReference type="Proteomes" id="UP000001542">
    <property type="component" value="Unassembled WGS sequence"/>
</dbReference>
<dbReference type="InParanoid" id="A2DUM5"/>